<keyword evidence="3" id="KW-1185">Reference proteome</keyword>
<proteinExistence type="predicted"/>
<evidence type="ECO:0000313" key="2">
    <source>
        <dbReference type="EMBL" id="KAA8522370.1"/>
    </source>
</evidence>
<dbReference type="InterPro" id="IPR001938">
    <property type="entry name" value="Thaumatin"/>
</dbReference>
<feature type="signal peptide" evidence="1">
    <location>
        <begin position="1"/>
        <end position="24"/>
    </location>
</feature>
<protein>
    <recommendedName>
        <fullName evidence="4">Thaumatin-like protein</fullName>
    </recommendedName>
</protein>
<evidence type="ECO:0000313" key="3">
    <source>
        <dbReference type="Proteomes" id="UP000325577"/>
    </source>
</evidence>
<dbReference type="SMART" id="SM00205">
    <property type="entry name" value="THN"/>
    <property type="match status" value="1"/>
</dbReference>
<dbReference type="PROSITE" id="PS51367">
    <property type="entry name" value="THAUMATIN_2"/>
    <property type="match status" value="1"/>
</dbReference>
<dbReference type="SUPFAM" id="SSF49870">
    <property type="entry name" value="Osmotin, thaumatin-like protein"/>
    <property type="match status" value="1"/>
</dbReference>
<accession>A0A5J4ZVI5</accession>
<dbReference type="AlphaFoldDB" id="A0A5J4ZVI5"/>
<organism evidence="2 3">
    <name type="scientific">Nyssa sinensis</name>
    <dbReference type="NCBI Taxonomy" id="561372"/>
    <lineage>
        <taxon>Eukaryota</taxon>
        <taxon>Viridiplantae</taxon>
        <taxon>Streptophyta</taxon>
        <taxon>Embryophyta</taxon>
        <taxon>Tracheophyta</taxon>
        <taxon>Spermatophyta</taxon>
        <taxon>Magnoliopsida</taxon>
        <taxon>eudicotyledons</taxon>
        <taxon>Gunneridae</taxon>
        <taxon>Pentapetalae</taxon>
        <taxon>asterids</taxon>
        <taxon>Cornales</taxon>
        <taxon>Nyssaceae</taxon>
        <taxon>Nyssa</taxon>
    </lineage>
</organism>
<reference evidence="2 3" key="1">
    <citation type="submission" date="2019-09" db="EMBL/GenBank/DDBJ databases">
        <title>A chromosome-level genome assembly of the Chinese tupelo Nyssa sinensis.</title>
        <authorList>
            <person name="Yang X."/>
            <person name="Kang M."/>
            <person name="Yang Y."/>
            <person name="Xiong H."/>
            <person name="Wang M."/>
            <person name="Zhang Z."/>
            <person name="Wang Z."/>
            <person name="Wu H."/>
            <person name="Ma T."/>
            <person name="Liu J."/>
            <person name="Xi Z."/>
        </authorList>
    </citation>
    <scope>NUCLEOTIDE SEQUENCE [LARGE SCALE GENOMIC DNA]</scope>
    <source>
        <strain evidence="2">J267</strain>
        <tissue evidence="2">Leaf</tissue>
    </source>
</reference>
<gene>
    <name evidence="2" type="ORF">F0562_013269</name>
</gene>
<name>A0A5J4ZVI5_9ASTE</name>
<dbReference type="Proteomes" id="UP000325577">
    <property type="component" value="Linkage Group LG5"/>
</dbReference>
<dbReference type="InterPro" id="IPR037176">
    <property type="entry name" value="Osmotin/thaumatin-like_sf"/>
</dbReference>
<evidence type="ECO:0000256" key="1">
    <source>
        <dbReference type="SAM" id="SignalP"/>
    </source>
</evidence>
<dbReference type="Gene3D" id="2.60.110.10">
    <property type="entry name" value="Thaumatin"/>
    <property type="match status" value="1"/>
</dbReference>
<feature type="chain" id="PRO_5023808223" description="Thaumatin-like protein" evidence="1">
    <location>
        <begin position="25"/>
        <end position="279"/>
    </location>
</feature>
<evidence type="ECO:0008006" key="4">
    <source>
        <dbReference type="Google" id="ProtNLM"/>
    </source>
</evidence>
<dbReference type="Pfam" id="PF00314">
    <property type="entry name" value="Thaumatin"/>
    <property type="match status" value="1"/>
</dbReference>
<dbReference type="OrthoDB" id="430315at2759"/>
<dbReference type="PANTHER" id="PTHR31048">
    <property type="entry name" value="OS03G0233200 PROTEIN"/>
    <property type="match status" value="1"/>
</dbReference>
<sequence length="279" mass="31200">MTTFKSLSISFFLLTTIFFTFTHAATFNVKNNCPFTLWAALLPLQARQERIWARTNCNFDGAGQGKCETGDCNGLLQRQAFGTPPTTLAEYALNQFNNLDFFDISHVDGYNVPMEFSPVSGGCTRGIKCPMDMNRDCPNELTAPVGCNNPCTVFKTDEYCCYSEKCGPTNNSKFFKDRCPDTYSYPKDGNNCTFTCPGGTNYEKPVGYLTISDEFPMLDDEFPCSRRGKKRVGEDISDNFEVKNDEKAGVFSTIDENLSGLEEVSMDIEVEVEESKRIG</sequence>
<keyword evidence="1" id="KW-0732">Signal</keyword>
<dbReference type="EMBL" id="CM018048">
    <property type="protein sequence ID" value="KAA8522370.1"/>
    <property type="molecule type" value="Genomic_DNA"/>
</dbReference>